<dbReference type="Gene3D" id="2.30.30.220">
    <property type="entry name" value="SspB-like"/>
    <property type="match status" value="1"/>
</dbReference>
<name>A0A1L3EUK5_9GAMM</name>
<dbReference type="Proteomes" id="UP000182987">
    <property type="component" value="Chromosome"/>
</dbReference>
<keyword evidence="2" id="KW-0645">Protease</keyword>
<dbReference type="GO" id="GO:0045732">
    <property type="term" value="P:positive regulation of protein catabolic process"/>
    <property type="evidence" value="ECO:0007669"/>
    <property type="project" value="TreeGrafter"/>
</dbReference>
<dbReference type="PIRSF" id="PIRSF005276">
    <property type="entry name" value="SspB"/>
    <property type="match status" value="1"/>
</dbReference>
<dbReference type="GO" id="GO:0005840">
    <property type="term" value="C:ribosome"/>
    <property type="evidence" value="ECO:0007669"/>
    <property type="project" value="TreeGrafter"/>
</dbReference>
<dbReference type="InterPro" id="IPR007481">
    <property type="entry name" value="SspB"/>
</dbReference>
<dbReference type="Pfam" id="PF04386">
    <property type="entry name" value="SspB"/>
    <property type="match status" value="1"/>
</dbReference>
<gene>
    <name evidence="2" type="ORF">BJI69_13140</name>
</gene>
<dbReference type="NCBIfam" id="NF008769">
    <property type="entry name" value="PRK11798.2-5"/>
    <property type="match status" value="1"/>
</dbReference>
<evidence type="ECO:0000313" key="3">
    <source>
        <dbReference type="Proteomes" id="UP000182987"/>
    </source>
</evidence>
<dbReference type="KEGG" id="lrz:BJI69_13140"/>
<proteinExistence type="predicted"/>
<keyword evidence="3" id="KW-1185">Reference proteome</keyword>
<feature type="region of interest" description="Disordered" evidence="1">
    <location>
        <begin position="107"/>
        <end position="151"/>
    </location>
</feature>
<keyword evidence="2" id="KW-0378">Hydrolase</keyword>
<dbReference type="SUPFAM" id="SSF101738">
    <property type="entry name" value="SspB-like"/>
    <property type="match status" value="1"/>
</dbReference>
<protein>
    <submittedName>
        <fullName evidence="2">ClpXP protease specificity-enhancing factor</fullName>
    </submittedName>
</protein>
<evidence type="ECO:0000313" key="2">
    <source>
        <dbReference type="EMBL" id="APG04748.1"/>
    </source>
</evidence>
<dbReference type="AlphaFoldDB" id="A0A1L3EUK5"/>
<dbReference type="GO" id="GO:0005829">
    <property type="term" value="C:cytosol"/>
    <property type="evidence" value="ECO:0007669"/>
    <property type="project" value="TreeGrafter"/>
</dbReference>
<dbReference type="EMBL" id="CP017480">
    <property type="protein sequence ID" value="APG04748.1"/>
    <property type="molecule type" value="Genomic_DNA"/>
</dbReference>
<sequence length="151" mass="16150">MDTNESSGMTSNRPYLLRAIYDWISDNGLTPYVLVDAAQPGVKVPAHVVKNGQVVLNLAMRAVAHLDLGNDRIAFQARFSGVSQSIVIPMHAVLALYAQENGQGMMFPADENETLPTDGVEAADEAEAPAPSAGGDDDRPKRGAPHLRVVK</sequence>
<reference evidence="3" key="1">
    <citation type="submission" date="2016-09" db="EMBL/GenBank/DDBJ databases">
        <authorList>
            <person name="Lysoe E."/>
        </authorList>
    </citation>
    <scope>NUCLEOTIDE SEQUENCE [LARGE SCALE GENOMIC DNA]</scope>
    <source>
        <strain evidence="3">LJ96T</strain>
    </source>
</reference>
<dbReference type="GO" id="GO:0008233">
    <property type="term" value="F:peptidase activity"/>
    <property type="evidence" value="ECO:0007669"/>
    <property type="project" value="UniProtKB-KW"/>
</dbReference>
<dbReference type="GO" id="GO:0006508">
    <property type="term" value="P:proteolysis"/>
    <property type="evidence" value="ECO:0007669"/>
    <property type="project" value="UniProtKB-KW"/>
</dbReference>
<dbReference type="PANTHER" id="PTHR37486">
    <property type="entry name" value="STRINGENT STARVATION PROTEIN B"/>
    <property type="match status" value="1"/>
</dbReference>
<evidence type="ECO:0000256" key="1">
    <source>
        <dbReference type="SAM" id="MobiDB-lite"/>
    </source>
</evidence>
<organism evidence="2 3">
    <name type="scientific">Luteibacter rhizovicinus DSM 16549</name>
    <dbReference type="NCBI Taxonomy" id="1440763"/>
    <lineage>
        <taxon>Bacteria</taxon>
        <taxon>Pseudomonadati</taxon>
        <taxon>Pseudomonadota</taxon>
        <taxon>Gammaproteobacteria</taxon>
        <taxon>Lysobacterales</taxon>
        <taxon>Rhodanobacteraceae</taxon>
        <taxon>Luteibacter</taxon>
    </lineage>
</organism>
<accession>A0A1L3EUK5</accession>
<dbReference type="STRING" id="1440763.BJI69_13140"/>
<dbReference type="PANTHER" id="PTHR37486:SF1">
    <property type="entry name" value="STRINGENT STARVATION PROTEIN B"/>
    <property type="match status" value="1"/>
</dbReference>
<dbReference type="InterPro" id="IPR036760">
    <property type="entry name" value="SspB-like_sf"/>
</dbReference>
<feature type="compositionally biased region" description="Basic residues" evidence="1">
    <location>
        <begin position="142"/>
        <end position="151"/>
    </location>
</feature>